<proteinExistence type="predicted"/>
<feature type="coiled-coil region" evidence="1">
    <location>
        <begin position="78"/>
        <end position="105"/>
    </location>
</feature>
<evidence type="ECO:0000313" key="3">
    <source>
        <dbReference type="EnsemblMetazoa" id="GAUT037862-PA"/>
    </source>
</evidence>
<reference evidence="3" key="1">
    <citation type="submission" date="2020-05" db="UniProtKB">
        <authorList>
            <consortium name="EnsemblMetazoa"/>
        </authorList>
    </citation>
    <scope>IDENTIFICATION</scope>
    <source>
        <strain evidence="3">TTRI</strain>
    </source>
</reference>
<sequence length="240" mass="27373">MDQRKQELGKRNLRTVGSKAELKQRLVEHLEKEGEDLSILEFEYNIKGREQTDNLGGTENADTAREKLSKDGQFDARINAHEKDADAVKNEIKTLKEEQAKQQTNDVTTSSIKVKVPLFDGTINAFKLQFGVVATKNMWDDDDKAVVLITSLRRASAEIIQIIPEGKRTELAAIMDALERKNDSKHVKEVSHLELSTPLLKDFVTQSLKKLYGRHLKRRLQKRLASRLRKKQLVCCGRQP</sequence>
<evidence type="ECO:0000256" key="1">
    <source>
        <dbReference type="SAM" id="Coils"/>
    </source>
</evidence>
<dbReference type="Pfam" id="PF02037">
    <property type="entry name" value="SAP"/>
    <property type="match status" value="1"/>
</dbReference>
<keyword evidence="1" id="KW-0175">Coiled coil</keyword>
<dbReference type="VEuPathDB" id="VectorBase:GAUT037862"/>
<dbReference type="Proteomes" id="UP000078200">
    <property type="component" value="Unassembled WGS sequence"/>
</dbReference>
<feature type="domain" description="SAP" evidence="2">
    <location>
        <begin position="5"/>
        <end position="31"/>
    </location>
</feature>
<evidence type="ECO:0000259" key="2">
    <source>
        <dbReference type="Pfam" id="PF02037"/>
    </source>
</evidence>
<keyword evidence="4" id="KW-1185">Reference proteome</keyword>
<protein>
    <submittedName>
        <fullName evidence="3">SAP domain-containing protein</fullName>
    </submittedName>
</protein>
<dbReference type="AlphaFoldDB" id="A0A1A9VHR3"/>
<name>A0A1A9VHR3_GLOAU</name>
<dbReference type="PANTHER" id="PTHR45823">
    <property type="entry name" value="T-SNARE COILED-COIL HOMOLOGY DOMAIN-CONTAINING PROTEIN"/>
    <property type="match status" value="1"/>
</dbReference>
<organism evidence="3 4">
    <name type="scientific">Glossina austeni</name>
    <name type="common">Savannah tsetse fly</name>
    <dbReference type="NCBI Taxonomy" id="7395"/>
    <lineage>
        <taxon>Eukaryota</taxon>
        <taxon>Metazoa</taxon>
        <taxon>Ecdysozoa</taxon>
        <taxon>Arthropoda</taxon>
        <taxon>Hexapoda</taxon>
        <taxon>Insecta</taxon>
        <taxon>Pterygota</taxon>
        <taxon>Neoptera</taxon>
        <taxon>Endopterygota</taxon>
        <taxon>Diptera</taxon>
        <taxon>Brachycera</taxon>
        <taxon>Muscomorpha</taxon>
        <taxon>Hippoboscoidea</taxon>
        <taxon>Glossinidae</taxon>
        <taxon>Glossina</taxon>
    </lineage>
</organism>
<dbReference type="EnsemblMetazoa" id="GAUT037862-RA">
    <property type="protein sequence ID" value="GAUT037862-PA"/>
    <property type="gene ID" value="GAUT037862"/>
</dbReference>
<evidence type="ECO:0000313" key="4">
    <source>
        <dbReference type="Proteomes" id="UP000078200"/>
    </source>
</evidence>
<dbReference type="PANTHER" id="PTHR45823:SF1">
    <property type="entry name" value="T-SNARE COILED-COIL HOMOLOGY DOMAIN-CONTAINING PROTEIN"/>
    <property type="match status" value="1"/>
</dbReference>
<dbReference type="InterPro" id="IPR003034">
    <property type="entry name" value="SAP_dom"/>
</dbReference>
<accession>A0A1A9VHR3</accession>